<proteinExistence type="predicted"/>
<name>A0ABQ4ESY6_9ACTN</name>
<evidence type="ECO:0000256" key="1">
    <source>
        <dbReference type="SAM" id="MobiDB-lite"/>
    </source>
</evidence>
<sequence>MPYQPPPPPPLSNAEYRAAVRAKAAVPVHTETSTADTSPPTRDRTRNRRPAWDARVGSHPRLSNGRAGSLTRAGEYRARHGERVGRG</sequence>
<accession>A0ABQ4ESY6</accession>
<evidence type="ECO:0000313" key="3">
    <source>
        <dbReference type="Proteomes" id="UP000621500"/>
    </source>
</evidence>
<organism evidence="2 3">
    <name type="scientific">Plantactinospora mayteni</name>
    <dbReference type="NCBI Taxonomy" id="566021"/>
    <lineage>
        <taxon>Bacteria</taxon>
        <taxon>Bacillati</taxon>
        <taxon>Actinomycetota</taxon>
        <taxon>Actinomycetes</taxon>
        <taxon>Micromonosporales</taxon>
        <taxon>Micromonosporaceae</taxon>
        <taxon>Plantactinospora</taxon>
    </lineage>
</organism>
<dbReference type="Proteomes" id="UP000621500">
    <property type="component" value="Unassembled WGS sequence"/>
</dbReference>
<reference evidence="2 3" key="1">
    <citation type="submission" date="2021-01" db="EMBL/GenBank/DDBJ databases">
        <title>Whole genome shotgun sequence of Plantactinospora mayteni NBRC 109088.</title>
        <authorList>
            <person name="Komaki H."/>
            <person name="Tamura T."/>
        </authorList>
    </citation>
    <scope>NUCLEOTIDE SEQUENCE [LARGE SCALE GENOMIC DNA]</scope>
    <source>
        <strain evidence="2 3">NBRC 109088</strain>
    </source>
</reference>
<feature type="compositionally biased region" description="Basic and acidic residues" evidence="1">
    <location>
        <begin position="74"/>
        <end position="87"/>
    </location>
</feature>
<gene>
    <name evidence="2" type="ORF">Pma05_42980</name>
</gene>
<keyword evidence="3" id="KW-1185">Reference proteome</keyword>
<dbReference type="EMBL" id="BONX01000028">
    <property type="protein sequence ID" value="GIG97725.1"/>
    <property type="molecule type" value="Genomic_DNA"/>
</dbReference>
<comment type="caution">
    <text evidence="2">The sequence shown here is derived from an EMBL/GenBank/DDBJ whole genome shotgun (WGS) entry which is preliminary data.</text>
</comment>
<protein>
    <submittedName>
        <fullName evidence="2">Uncharacterized protein</fullName>
    </submittedName>
</protein>
<feature type="region of interest" description="Disordered" evidence="1">
    <location>
        <begin position="20"/>
        <end position="87"/>
    </location>
</feature>
<evidence type="ECO:0000313" key="2">
    <source>
        <dbReference type="EMBL" id="GIG97725.1"/>
    </source>
</evidence>